<dbReference type="GO" id="GO:0005882">
    <property type="term" value="C:intermediate filament"/>
    <property type="evidence" value="ECO:0007669"/>
    <property type="project" value="UniProtKB-KW"/>
</dbReference>
<keyword evidence="8" id="KW-1185">Reference proteome</keyword>
<dbReference type="Gene3D" id="1.20.5.170">
    <property type="match status" value="1"/>
</dbReference>
<keyword evidence="1 3" id="KW-0403">Intermediate filament</keyword>
<evidence type="ECO:0000256" key="3">
    <source>
        <dbReference type="RuleBase" id="RU000685"/>
    </source>
</evidence>
<dbReference type="InterPro" id="IPR018039">
    <property type="entry name" value="IF_conserved"/>
</dbReference>
<dbReference type="Pfam" id="PF00038">
    <property type="entry name" value="Filament"/>
    <property type="match status" value="1"/>
</dbReference>
<dbReference type="GO" id="GO:0005200">
    <property type="term" value="F:structural constituent of cytoskeleton"/>
    <property type="evidence" value="ECO:0007669"/>
    <property type="project" value="TreeGrafter"/>
</dbReference>
<accession>A0A3Q2PSD1</accession>
<evidence type="ECO:0000256" key="1">
    <source>
        <dbReference type="ARBA" id="ARBA00022754"/>
    </source>
</evidence>
<evidence type="ECO:0000313" key="7">
    <source>
        <dbReference type="Ensembl" id="ENSFHEP00000015852.1"/>
    </source>
</evidence>
<feature type="coiled-coil region" evidence="4">
    <location>
        <begin position="213"/>
        <end position="328"/>
    </location>
</feature>
<feature type="domain" description="IF rod" evidence="6">
    <location>
        <begin position="35"/>
        <end position="328"/>
    </location>
</feature>
<proteinExistence type="inferred from homology"/>
<dbReference type="PANTHER" id="PTHR45652">
    <property type="entry name" value="GLIAL FIBRILLARY ACIDIC PROTEIN"/>
    <property type="match status" value="1"/>
</dbReference>
<dbReference type="SMART" id="SM01391">
    <property type="entry name" value="Filament"/>
    <property type="match status" value="1"/>
</dbReference>
<reference evidence="7" key="2">
    <citation type="submission" date="2025-09" db="UniProtKB">
        <authorList>
            <consortium name="Ensembl"/>
        </authorList>
    </citation>
    <scope>IDENTIFICATION</scope>
</reference>
<reference evidence="7" key="1">
    <citation type="submission" date="2025-08" db="UniProtKB">
        <authorList>
            <consortium name="Ensembl"/>
        </authorList>
    </citation>
    <scope>IDENTIFICATION</scope>
</reference>
<organism evidence="7 8">
    <name type="scientific">Fundulus heteroclitus</name>
    <name type="common">Killifish</name>
    <name type="synonym">Mummichog</name>
    <dbReference type="NCBI Taxonomy" id="8078"/>
    <lineage>
        <taxon>Eukaryota</taxon>
        <taxon>Metazoa</taxon>
        <taxon>Chordata</taxon>
        <taxon>Craniata</taxon>
        <taxon>Vertebrata</taxon>
        <taxon>Euteleostomi</taxon>
        <taxon>Actinopterygii</taxon>
        <taxon>Neopterygii</taxon>
        <taxon>Teleostei</taxon>
        <taxon>Neoteleostei</taxon>
        <taxon>Acanthomorphata</taxon>
        <taxon>Ovalentaria</taxon>
        <taxon>Atherinomorphae</taxon>
        <taxon>Cyprinodontiformes</taxon>
        <taxon>Fundulidae</taxon>
        <taxon>Fundulus</taxon>
    </lineage>
</organism>
<dbReference type="Proteomes" id="UP000265000">
    <property type="component" value="Unplaced"/>
</dbReference>
<keyword evidence="2 4" id="KW-0175">Coiled coil</keyword>
<feature type="compositionally biased region" description="Acidic residues" evidence="5">
    <location>
        <begin position="386"/>
        <end position="395"/>
    </location>
</feature>
<dbReference type="InterPro" id="IPR039008">
    <property type="entry name" value="IF_rod_dom"/>
</dbReference>
<dbReference type="Ensembl" id="ENSFHET00000024086.1">
    <property type="protein sequence ID" value="ENSFHEP00000015852.1"/>
    <property type="gene ID" value="ENSFHEG00000017500.1"/>
</dbReference>
<evidence type="ECO:0000259" key="6">
    <source>
        <dbReference type="SMART" id="SM01391"/>
    </source>
</evidence>
<evidence type="ECO:0000256" key="2">
    <source>
        <dbReference type="ARBA" id="ARBA00023054"/>
    </source>
</evidence>
<feature type="compositionally biased region" description="Basic and acidic residues" evidence="5">
    <location>
        <begin position="396"/>
        <end position="413"/>
    </location>
</feature>
<dbReference type="AlphaFoldDB" id="A0A3Q2PSD1"/>
<feature type="coiled-coil region" evidence="4">
    <location>
        <begin position="93"/>
        <end position="155"/>
    </location>
</feature>
<dbReference type="GO" id="GO:0045109">
    <property type="term" value="P:intermediate filament organization"/>
    <property type="evidence" value="ECO:0007669"/>
    <property type="project" value="TreeGrafter"/>
</dbReference>
<evidence type="ECO:0000256" key="4">
    <source>
        <dbReference type="SAM" id="Coils"/>
    </source>
</evidence>
<dbReference type="PANTHER" id="PTHR45652:SF23">
    <property type="entry name" value="VIMENTIN-RELATED"/>
    <property type="match status" value="1"/>
</dbReference>
<name>A0A3Q2PSD1_FUNHE</name>
<evidence type="ECO:0000313" key="8">
    <source>
        <dbReference type="Proteomes" id="UP000265000"/>
    </source>
</evidence>
<feature type="region of interest" description="Disordered" evidence="5">
    <location>
        <begin position="380"/>
        <end position="416"/>
    </location>
</feature>
<comment type="similarity">
    <text evidence="3">Belongs to the intermediate filament family.</text>
</comment>
<sequence>MSSNMDVRNGFSSEEYSIYSRIEMDYDKYSSIHSSETDSIKELNNRLANFVKINQTLEEENRSLRISLESFKTIKHESSYVGFKQERKCIAENDMLEIENSNLKQKIKRLETRLDMETKMNVEAKKQIEILLDDNEARSLEIQKLKQNIKRLSETTTVWQTWSKRQDEWRKITGIAGDTVDGPGIDLKKLRDEIFAGAERKVTKIEAFYKYKMEEWQKKINDKETELVEARQQNEKFYLQNQKYICKIKSLTAEIDALNARIHNLEEFRGVELISSQDKIKNLEKQIKTLENEVQCYFQSVEGLKSTKAALEAEITTYRNLLEVLESRIKSSGLRKSLYISEGCFVSEMKTEIKTEQYQAYSSQEEKILLKSCPILPGEISGSQLEETENQEGDLSEGKLEDNHETFSEDSQEKNQPLEVKHAAEILDILTCKN</sequence>
<dbReference type="InterPro" id="IPR050405">
    <property type="entry name" value="Intermediate_filament"/>
</dbReference>
<dbReference type="SUPFAM" id="SSF64593">
    <property type="entry name" value="Intermediate filament protein, coiled coil region"/>
    <property type="match status" value="1"/>
</dbReference>
<dbReference type="STRING" id="8078.ENSFHEP00000015852"/>
<protein>
    <submittedName>
        <fullName evidence="7">Desmin-like</fullName>
    </submittedName>
</protein>
<dbReference type="PROSITE" id="PS00226">
    <property type="entry name" value="IF_ROD_1"/>
    <property type="match status" value="1"/>
</dbReference>
<dbReference type="GO" id="GO:0005737">
    <property type="term" value="C:cytoplasm"/>
    <property type="evidence" value="ECO:0007669"/>
    <property type="project" value="TreeGrafter"/>
</dbReference>
<evidence type="ECO:0000256" key="5">
    <source>
        <dbReference type="SAM" id="MobiDB-lite"/>
    </source>
</evidence>